<evidence type="ECO:0000256" key="1">
    <source>
        <dbReference type="SAM" id="Coils"/>
    </source>
</evidence>
<dbReference type="AlphaFoldDB" id="A0A934S368"/>
<dbReference type="GO" id="GO:0006313">
    <property type="term" value="P:DNA transposition"/>
    <property type="evidence" value="ECO:0007669"/>
    <property type="project" value="InterPro"/>
</dbReference>
<dbReference type="NCBIfam" id="NF033542">
    <property type="entry name" value="transpos_IS110"/>
    <property type="match status" value="1"/>
</dbReference>
<feature type="coiled-coil region" evidence="1">
    <location>
        <begin position="126"/>
        <end position="153"/>
    </location>
</feature>
<proteinExistence type="predicted"/>
<dbReference type="Proteomes" id="UP000617628">
    <property type="component" value="Unassembled WGS sequence"/>
</dbReference>
<dbReference type="Pfam" id="PF02371">
    <property type="entry name" value="Transposase_20"/>
    <property type="match status" value="1"/>
</dbReference>
<evidence type="ECO:0000313" key="5">
    <source>
        <dbReference type="Proteomes" id="UP000617628"/>
    </source>
</evidence>
<dbReference type="InterPro" id="IPR003346">
    <property type="entry name" value="Transposase_20"/>
</dbReference>
<dbReference type="InterPro" id="IPR002525">
    <property type="entry name" value="Transp_IS110-like_N"/>
</dbReference>
<dbReference type="EMBL" id="JAENIL010000027">
    <property type="protein sequence ID" value="MBK1878208.1"/>
    <property type="molecule type" value="Genomic_DNA"/>
</dbReference>
<name>A0A934S368_9BACT</name>
<evidence type="ECO:0000259" key="2">
    <source>
        <dbReference type="Pfam" id="PF01548"/>
    </source>
</evidence>
<dbReference type="InterPro" id="IPR047650">
    <property type="entry name" value="Transpos_IS110"/>
</dbReference>
<keyword evidence="5" id="KW-1185">Reference proteome</keyword>
<dbReference type="GO" id="GO:0003677">
    <property type="term" value="F:DNA binding"/>
    <property type="evidence" value="ECO:0007669"/>
    <property type="project" value="InterPro"/>
</dbReference>
<organism evidence="4 5">
    <name type="scientific">Pelagicoccus mobilis</name>
    <dbReference type="NCBI Taxonomy" id="415221"/>
    <lineage>
        <taxon>Bacteria</taxon>
        <taxon>Pseudomonadati</taxon>
        <taxon>Verrucomicrobiota</taxon>
        <taxon>Opitutia</taxon>
        <taxon>Puniceicoccales</taxon>
        <taxon>Pelagicoccaceae</taxon>
        <taxon>Pelagicoccus</taxon>
    </lineage>
</organism>
<accession>A0A934S368</accession>
<keyword evidence="1" id="KW-0175">Coiled coil</keyword>
<protein>
    <submittedName>
        <fullName evidence="4">IS110 family transposase</fullName>
    </submittedName>
</protein>
<sequence length="311" mass="34830">MSYNKQYHYVGIDVAKQSLQIHTGERNESFAYNKDSLPGILEKIARFDSPLVALEPTGGYERKLVDALDSAGIAYHLVDTRRVKGFAASEGTKAKTDPIDAQLLSRFAKEKKLQPSAKPNATQKQVAELLDRRAHLSDLIAREKNRLQKARETTAPLIRSTLDHAKEQIDQVDKLIRQRLAEDREQKQRSQALQSICGVGEVTAWSVIAYMGQIETMGRNQLVALTGLAPFNRDSGNKKGKRYIQCGKAKVRKALYMAARTAATHNKVIREQVDRLLNESGKPYNVAITAAMRKLIIHMQSVLKKLNLQLA</sequence>
<feature type="domain" description="Transposase IS116/IS110/IS902 C-terminal" evidence="3">
    <location>
        <begin position="191"/>
        <end position="273"/>
    </location>
</feature>
<dbReference type="RefSeq" id="WP_200356420.1">
    <property type="nucleotide sequence ID" value="NZ_JAENIL010000027.1"/>
</dbReference>
<dbReference type="Pfam" id="PF01548">
    <property type="entry name" value="DEDD_Tnp_IS110"/>
    <property type="match status" value="1"/>
</dbReference>
<evidence type="ECO:0000313" key="4">
    <source>
        <dbReference type="EMBL" id="MBK1878208.1"/>
    </source>
</evidence>
<comment type="caution">
    <text evidence="4">The sequence shown here is derived from an EMBL/GenBank/DDBJ whole genome shotgun (WGS) entry which is preliminary data.</text>
</comment>
<evidence type="ECO:0000259" key="3">
    <source>
        <dbReference type="Pfam" id="PF02371"/>
    </source>
</evidence>
<gene>
    <name evidence="4" type="ORF">JIN87_15115</name>
</gene>
<reference evidence="4" key="1">
    <citation type="submission" date="2021-01" db="EMBL/GenBank/DDBJ databases">
        <title>Modified the classification status of verrucomicrobia.</title>
        <authorList>
            <person name="Feng X."/>
        </authorList>
    </citation>
    <scope>NUCLEOTIDE SEQUENCE</scope>
    <source>
        <strain evidence="4">KCTC 13126</strain>
    </source>
</reference>
<dbReference type="PANTHER" id="PTHR33055:SF13">
    <property type="entry name" value="TRANSPOSASE"/>
    <property type="match status" value="1"/>
</dbReference>
<dbReference type="PANTHER" id="PTHR33055">
    <property type="entry name" value="TRANSPOSASE FOR INSERTION SEQUENCE ELEMENT IS1111A"/>
    <property type="match status" value="1"/>
</dbReference>
<dbReference type="GO" id="GO:0004803">
    <property type="term" value="F:transposase activity"/>
    <property type="evidence" value="ECO:0007669"/>
    <property type="project" value="InterPro"/>
</dbReference>
<feature type="domain" description="Transposase IS110-like N-terminal" evidence="2">
    <location>
        <begin position="10"/>
        <end position="150"/>
    </location>
</feature>